<keyword evidence="3" id="KW-0695">RNA-directed DNA polymerase</keyword>
<evidence type="ECO:0000313" key="4">
    <source>
        <dbReference type="Proteomes" id="UP000017246"/>
    </source>
</evidence>
<feature type="domain" description="DUF5726" evidence="2">
    <location>
        <begin position="34"/>
        <end position="88"/>
    </location>
</feature>
<dbReference type="Proteomes" id="UP000017246">
    <property type="component" value="Unassembled WGS sequence"/>
</dbReference>
<name>A0A0S4MQE9_ECHMU</name>
<evidence type="ECO:0000259" key="2">
    <source>
        <dbReference type="Pfam" id="PF18996"/>
    </source>
</evidence>
<reference evidence="3" key="2">
    <citation type="submission" date="2015-11" db="EMBL/GenBank/DDBJ databases">
        <authorList>
            <person name="Zhang Y."/>
            <person name="Guo Z."/>
        </authorList>
    </citation>
    <scope>NUCLEOTIDE SEQUENCE</scope>
</reference>
<reference evidence="3" key="1">
    <citation type="journal article" date="2013" name="Nature">
        <title>The genomes of four tapeworm species reveal adaptations to parasitism.</title>
        <authorList>
            <person name="Tsai I.J."/>
            <person name="Zarowiecki M."/>
            <person name="Holroyd N."/>
            <person name="Garciarrubio A."/>
            <person name="Sanchez-Flores A."/>
            <person name="Brooks K.L."/>
            <person name="Tracey A."/>
            <person name="Bobes R.J."/>
            <person name="Fragoso G."/>
            <person name="Sciutto E."/>
            <person name="Aslett M."/>
            <person name="Beasley H."/>
            <person name="Bennett H.M."/>
            <person name="Cai J."/>
            <person name="Camicia F."/>
            <person name="Clark R."/>
            <person name="Cucher M."/>
            <person name="De Silva N."/>
            <person name="Day T.A."/>
            <person name="Deplazes P."/>
            <person name="Estrada K."/>
            <person name="Fernandez C."/>
            <person name="Holland P.W."/>
            <person name="Hou J."/>
            <person name="Hu S."/>
            <person name="Huckvale T."/>
            <person name="Hung S.S."/>
            <person name="Kamenetzky L."/>
            <person name="Keane J.A."/>
            <person name="Kiss F."/>
            <person name="Koziol U."/>
            <person name="Lambert O."/>
            <person name="Liu K."/>
            <person name="Luo X."/>
            <person name="Luo Y."/>
            <person name="Macchiaroli N."/>
            <person name="Nichol S."/>
            <person name="Paps J."/>
            <person name="Parkinson J."/>
            <person name="Pouchkina-Stantcheva N."/>
            <person name="Riddiford N."/>
            <person name="Rosenzvit M."/>
            <person name="Salinas G."/>
            <person name="Wasmuth J.D."/>
            <person name="Zamanian M."/>
            <person name="Zheng Y."/>
            <person name="Cai X."/>
            <person name="Soberon X."/>
            <person name="Olson P.D."/>
            <person name="Laclette J.P."/>
            <person name="Brehm K."/>
            <person name="Berriman M."/>
            <person name="Garciarrubio A."/>
            <person name="Bobes R.J."/>
            <person name="Fragoso G."/>
            <person name="Sanchez-Flores A."/>
            <person name="Estrada K."/>
            <person name="Cevallos M.A."/>
            <person name="Morett E."/>
            <person name="Gonzalez V."/>
            <person name="Portillo T."/>
            <person name="Ochoa-Leyva A."/>
            <person name="Jose M.V."/>
            <person name="Sciutto E."/>
            <person name="Landa A."/>
            <person name="Jimenez L."/>
            <person name="Valdes V."/>
            <person name="Carrero J.C."/>
            <person name="Larralde C."/>
            <person name="Morales-Montor J."/>
            <person name="Limon-Lason J."/>
            <person name="Soberon X."/>
            <person name="Laclette J.P."/>
        </authorList>
    </citation>
    <scope>NUCLEOTIDE SEQUENCE [LARGE SCALE GENOMIC DNA]</scope>
</reference>
<dbReference type="InterPro" id="IPR043784">
    <property type="entry name" value="DUF5726"/>
</dbReference>
<accession>A0A0S4MQE9</accession>
<keyword evidence="3" id="KW-0808">Transferase</keyword>
<sequence length="191" mass="21554">MPLPNQLDSSKGRNAEAEEASVHGPLHFQVPHGFQCQSPLHVLCILHQILFSAVVEAGINVDMELEECFTTLVKPVAKPEEKTFDKEFSIGTKAMSLQLLAKRVYSASPRTRRPGTTTVQFRYGSHPPVMVEKFPNMDTNVLRVLIEYETKKRQELLTIPQHTNYNRLSYLTLSRQGPLCHAKNLANPPFS</sequence>
<keyword evidence="3" id="KW-0548">Nucleotidyltransferase</keyword>
<proteinExistence type="predicted"/>
<protein>
    <submittedName>
        <fullName evidence="3">RNA directed DNA polymerase (Reverse transcriptase)</fullName>
    </submittedName>
</protein>
<keyword evidence="4" id="KW-1185">Reference proteome</keyword>
<dbReference type="AlphaFoldDB" id="A0A0S4MQE9"/>
<evidence type="ECO:0000313" key="3">
    <source>
        <dbReference type="EMBL" id="CUT99872.1"/>
    </source>
</evidence>
<organism evidence="3 4">
    <name type="scientific">Echinococcus multilocularis</name>
    <name type="common">Fox tapeworm</name>
    <dbReference type="NCBI Taxonomy" id="6211"/>
    <lineage>
        <taxon>Eukaryota</taxon>
        <taxon>Metazoa</taxon>
        <taxon>Spiralia</taxon>
        <taxon>Lophotrochozoa</taxon>
        <taxon>Platyhelminthes</taxon>
        <taxon>Cestoda</taxon>
        <taxon>Eucestoda</taxon>
        <taxon>Cyclophyllidea</taxon>
        <taxon>Taeniidae</taxon>
        <taxon>Echinococcus</taxon>
    </lineage>
</organism>
<dbReference type="Pfam" id="PF18996">
    <property type="entry name" value="DUF5726"/>
    <property type="match status" value="1"/>
</dbReference>
<dbReference type="GO" id="GO:0003964">
    <property type="term" value="F:RNA-directed DNA polymerase activity"/>
    <property type="evidence" value="ECO:0007669"/>
    <property type="project" value="UniProtKB-KW"/>
</dbReference>
<feature type="region of interest" description="Disordered" evidence="1">
    <location>
        <begin position="1"/>
        <end position="20"/>
    </location>
</feature>
<dbReference type="EMBL" id="LN902850">
    <property type="protein sequence ID" value="CUT99872.1"/>
    <property type="molecule type" value="Genomic_DNA"/>
</dbReference>
<evidence type="ECO:0000256" key="1">
    <source>
        <dbReference type="SAM" id="MobiDB-lite"/>
    </source>
</evidence>